<dbReference type="Pfam" id="PF02839">
    <property type="entry name" value="CBM_5_12"/>
    <property type="match status" value="2"/>
</dbReference>
<dbReference type="InterPro" id="IPR043504">
    <property type="entry name" value="Peptidase_S1_PA_chymotrypsin"/>
</dbReference>
<dbReference type="InterPro" id="IPR013783">
    <property type="entry name" value="Ig-like_fold"/>
</dbReference>
<gene>
    <name evidence="10" type="ORF">BCR26_09190</name>
</gene>
<evidence type="ECO:0000259" key="9">
    <source>
        <dbReference type="PROSITE" id="PS50853"/>
    </source>
</evidence>
<dbReference type="SUPFAM" id="SSF51055">
    <property type="entry name" value="Carbohydrate binding domain"/>
    <property type="match status" value="2"/>
</dbReference>
<dbReference type="GO" id="GO:0004252">
    <property type="term" value="F:serine-type endopeptidase activity"/>
    <property type="evidence" value="ECO:0007669"/>
    <property type="project" value="InterPro"/>
</dbReference>
<dbReference type="SMART" id="SM00495">
    <property type="entry name" value="ChtBD3"/>
    <property type="match status" value="2"/>
</dbReference>
<reference evidence="10 11" key="1">
    <citation type="submission" date="2016-09" db="EMBL/GenBank/DDBJ databases">
        <authorList>
            <person name="Capua I."/>
            <person name="De Benedictis P."/>
            <person name="Joannis T."/>
            <person name="Lombin L.H."/>
            <person name="Cattoli G."/>
        </authorList>
    </citation>
    <scope>NUCLEOTIDE SEQUENCE [LARGE SCALE GENOMIC DNA]</scope>
    <source>
        <strain evidence="10 11">LMG 25899</strain>
    </source>
</reference>
<dbReference type="GO" id="GO:0004553">
    <property type="term" value="F:hydrolase activity, hydrolyzing O-glycosyl compounds"/>
    <property type="evidence" value="ECO:0007669"/>
    <property type="project" value="InterPro"/>
</dbReference>
<dbReference type="RefSeq" id="WP_069697520.1">
    <property type="nucleotide sequence ID" value="NZ_JAGGMA010000016.1"/>
</dbReference>
<evidence type="ECO:0000256" key="6">
    <source>
        <dbReference type="ARBA" id="ARBA00023326"/>
    </source>
</evidence>
<dbReference type="InterPro" id="IPR008256">
    <property type="entry name" value="Peptidase_S1B"/>
</dbReference>
<keyword evidence="5 8" id="KW-0720">Serine protease</keyword>
<evidence type="ECO:0000256" key="2">
    <source>
        <dbReference type="ARBA" id="ARBA00022670"/>
    </source>
</evidence>
<dbReference type="InterPro" id="IPR008353">
    <property type="entry name" value="Peptidase_S1B_tx"/>
</dbReference>
<dbReference type="SMART" id="SM00060">
    <property type="entry name" value="FN3"/>
    <property type="match status" value="1"/>
</dbReference>
<keyword evidence="2 8" id="KW-0645">Protease</keyword>
<feature type="domain" description="Fibronectin type-III" evidence="9">
    <location>
        <begin position="266"/>
        <end position="354"/>
    </location>
</feature>
<dbReference type="Pfam" id="PF00041">
    <property type="entry name" value="fn3"/>
    <property type="match status" value="1"/>
</dbReference>
<dbReference type="InterPro" id="IPR036116">
    <property type="entry name" value="FN3_sf"/>
</dbReference>
<dbReference type="InterPro" id="IPR003961">
    <property type="entry name" value="FN3_dom"/>
</dbReference>
<dbReference type="CDD" id="cd12215">
    <property type="entry name" value="ChiC_BD"/>
    <property type="match status" value="2"/>
</dbReference>
<feature type="active site" description="Charge relay system" evidence="7">
    <location>
        <position position="88"/>
    </location>
</feature>
<evidence type="ECO:0000313" key="11">
    <source>
        <dbReference type="Proteomes" id="UP000095256"/>
    </source>
</evidence>
<dbReference type="STRING" id="762845.BCR26_09190"/>
<dbReference type="Gene3D" id="2.60.40.10">
    <property type="entry name" value="Immunoglobulins"/>
    <property type="match status" value="1"/>
</dbReference>
<dbReference type="EC" id="3.4.21.-" evidence="8"/>
<dbReference type="GO" id="GO:0006508">
    <property type="term" value="P:proteolysis"/>
    <property type="evidence" value="ECO:0007669"/>
    <property type="project" value="UniProtKB-KW"/>
</dbReference>
<dbReference type="OrthoDB" id="9775889at2"/>
<dbReference type="InterPro" id="IPR003610">
    <property type="entry name" value="CBM5/12"/>
</dbReference>
<dbReference type="Proteomes" id="UP000095256">
    <property type="component" value="Unassembled WGS sequence"/>
</dbReference>
<sequence>MVWLKKMMVLTALGTFTGVTLQSSVVMAESLQIESRKVIGEDDRFRISDTSKQPYSSIAYLQIYTSTSNYSRGTAFVVGKDTLVTAGHVIKNVSSELLAKSFVAPGKNNDKEPFGRFEIEKMILHDNYSPNKDHDLAVIKVKPNKNGQSIGDVVPLLSIADNASVTIGSKAIIPGYPTDRRKELWSGDGEIKSQGTYRFRYDVDTIGGNSGGPIFDTNNQVIGVHTTYHTWNGIATENSGLKLTGSNYNFIAKYLDHSTELNDVQAPSQVTGINAKNVTSSSLMLSWEAATDNRGISKYELYVDGKKTATTALTKIEFNRLVANKTYSFAIVAVDDAGNQSQISESYSVTTLPENVEEKPEKPSSWVSTQVYTSGDVVSYQGQEYRAKWWTRNEKPGSADVWQKISSGIDKWQAVIAYTGGNIVEHEGTFYKAKWWTKGEIPGKANVWIKQ</sequence>
<keyword evidence="3" id="KW-0732">Signal</keyword>
<evidence type="ECO:0000256" key="7">
    <source>
        <dbReference type="PIRSR" id="PIRSR608256-1"/>
    </source>
</evidence>
<protein>
    <recommendedName>
        <fullName evidence="8">Serine protease</fullName>
        <ecNumber evidence="8">3.4.21.-</ecNumber>
    </recommendedName>
</protein>
<accession>A0A1E5L064</accession>
<dbReference type="Gene3D" id="2.40.10.10">
    <property type="entry name" value="Trypsin-like serine proteases"/>
    <property type="match status" value="2"/>
</dbReference>
<dbReference type="PANTHER" id="PTHR15462:SF8">
    <property type="entry name" value="SERINE PROTEASE"/>
    <property type="match status" value="1"/>
</dbReference>
<proteinExistence type="inferred from homology"/>
<dbReference type="EMBL" id="MIEK01000006">
    <property type="protein sequence ID" value="OEH83473.1"/>
    <property type="molecule type" value="Genomic_DNA"/>
</dbReference>
<dbReference type="InterPro" id="IPR009003">
    <property type="entry name" value="Peptidase_S1_PA"/>
</dbReference>
<keyword evidence="6" id="KW-0119">Carbohydrate metabolism</keyword>
<keyword evidence="6" id="KW-0624">Polysaccharide degradation</keyword>
<evidence type="ECO:0000256" key="1">
    <source>
        <dbReference type="ARBA" id="ARBA00008764"/>
    </source>
</evidence>
<evidence type="ECO:0000313" key="10">
    <source>
        <dbReference type="EMBL" id="OEH83473.1"/>
    </source>
</evidence>
<feature type="active site" description="Charge relay system" evidence="7">
    <location>
        <position position="210"/>
    </location>
</feature>
<dbReference type="AlphaFoldDB" id="A0A1E5L064"/>
<dbReference type="PRINTS" id="PR01774">
    <property type="entry name" value="EXFOLTOXIN"/>
</dbReference>
<dbReference type="GO" id="GO:0005576">
    <property type="term" value="C:extracellular region"/>
    <property type="evidence" value="ECO:0007669"/>
    <property type="project" value="InterPro"/>
</dbReference>
<dbReference type="PANTHER" id="PTHR15462">
    <property type="entry name" value="SERINE PROTEASE"/>
    <property type="match status" value="1"/>
</dbReference>
<evidence type="ECO:0000256" key="3">
    <source>
        <dbReference type="ARBA" id="ARBA00022729"/>
    </source>
</evidence>
<dbReference type="GO" id="GO:0030246">
    <property type="term" value="F:carbohydrate binding"/>
    <property type="evidence" value="ECO:0007669"/>
    <property type="project" value="InterPro"/>
</dbReference>
<comment type="similarity">
    <text evidence="1 8">Belongs to the peptidase S1B family.</text>
</comment>
<evidence type="ECO:0000256" key="5">
    <source>
        <dbReference type="ARBA" id="ARBA00022825"/>
    </source>
</evidence>
<dbReference type="SUPFAM" id="SSF50494">
    <property type="entry name" value="Trypsin-like serine proteases"/>
    <property type="match status" value="1"/>
</dbReference>
<keyword evidence="4 8" id="KW-0378">Hydrolase</keyword>
<dbReference type="Pfam" id="PF13365">
    <property type="entry name" value="Trypsin_2"/>
    <property type="match status" value="1"/>
</dbReference>
<dbReference type="GO" id="GO:0000272">
    <property type="term" value="P:polysaccharide catabolic process"/>
    <property type="evidence" value="ECO:0007669"/>
    <property type="project" value="UniProtKB-KW"/>
</dbReference>
<evidence type="ECO:0000256" key="8">
    <source>
        <dbReference type="RuleBase" id="RU004296"/>
    </source>
</evidence>
<dbReference type="SUPFAM" id="SSF49265">
    <property type="entry name" value="Fibronectin type III"/>
    <property type="match status" value="1"/>
</dbReference>
<organism evidence="10 11">
    <name type="scientific">Enterococcus rivorum</name>
    <dbReference type="NCBI Taxonomy" id="762845"/>
    <lineage>
        <taxon>Bacteria</taxon>
        <taxon>Bacillati</taxon>
        <taxon>Bacillota</taxon>
        <taxon>Bacilli</taxon>
        <taxon>Lactobacillales</taxon>
        <taxon>Enterococcaceae</taxon>
        <taxon>Enterococcus</taxon>
    </lineage>
</organism>
<dbReference type="PRINTS" id="PR00839">
    <property type="entry name" value="V8PROTEASE"/>
</dbReference>
<dbReference type="InterPro" id="IPR036573">
    <property type="entry name" value="CBM_sf_5/12"/>
</dbReference>
<name>A0A1E5L064_9ENTE</name>
<dbReference type="InterPro" id="IPR050966">
    <property type="entry name" value="Glutamyl_endopeptidase"/>
</dbReference>
<evidence type="ECO:0000256" key="4">
    <source>
        <dbReference type="ARBA" id="ARBA00022801"/>
    </source>
</evidence>
<keyword evidence="11" id="KW-1185">Reference proteome</keyword>
<comment type="caution">
    <text evidence="10">The sequence shown here is derived from an EMBL/GenBank/DDBJ whole genome shotgun (WGS) entry which is preliminary data.</text>
</comment>
<feature type="active site" description="Charge relay system" evidence="7">
    <location>
        <position position="135"/>
    </location>
</feature>
<dbReference type="PROSITE" id="PS50853">
    <property type="entry name" value="FN3"/>
    <property type="match status" value="1"/>
</dbReference>
<dbReference type="Gene3D" id="2.10.10.20">
    <property type="entry name" value="Carbohydrate-binding module superfamily 5/12"/>
    <property type="match status" value="2"/>
</dbReference>